<keyword evidence="1" id="KW-0732">Signal</keyword>
<dbReference type="Gene3D" id="1.20.190.10">
    <property type="entry name" value="Pesticidal crystal protein, N-terminal domain"/>
    <property type="match status" value="1"/>
</dbReference>
<keyword evidence="3" id="KW-1185">Reference proteome</keyword>
<sequence>MQTPYLLLSFTLLISSVSATLTLFETRELMEKNERCLFTSCLRETFYSSNKPQTVVHRKPRETDPPLKVEDTLAHQASKTSAFMIPYSAVMTGIKLVAKFFHTTETTETTENYWDELSDTISAMVDEALDDSILQQTNAAVEMLSEDLQLYIDISNTTGGEFSAIALSQKMDTQLINILATYSGMAKKERGVLHYLDMATTRLMLWQTTAFRYIADYTVHGQLDSGMMVCDIVRKWSLAYDSETRLIREDQMVGLTDWVSNFVDELEVSCTRKCHEGFPGNWDKTLNCKVVDGYHGLQVQDAESTCSDHSCPSCDFVCFNYCKPEIMKPFIKETQTQFQILAGHITNTLQNYFAMQVVSLDKYKEDCGIF</sequence>
<dbReference type="InterPro" id="IPR036716">
    <property type="entry name" value="Pest_crys_N_sf"/>
</dbReference>
<dbReference type="AlphaFoldDB" id="A0AAE1F2T6"/>
<protein>
    <submittedName>
        <fullName evidence="2">Uncharacterized protein</fullName>
    </submittedName>
</protein>
<gene>
    <name evidence="2" type="ORF">Pcinc_028222</name>
</gene>
<feature type="chain" id="PRO_5042251346" evidence="1">
    <location>
        <begin position="20"/>
        <end position="370"/>
    </location>
</feature>
<evidence type="ECO:0000313" key="3">
    <source>
        <dbReference type="Proteomes" id="UP001286313"/>
    </source>
</evidence>
<comment type="caution">
    <text evidence="2">The sequence shown here is derived from an EMBL/GenBank/DDBJ whole genome shotgun (WGS) entry which is preliminary data.</text>
</comment>
<proteinExistence type="predicted"/>
<reference evidence="2" key="1">
    <citation type="submission" date="2023-10" db="EMBL/GenBank/DDBJ databases">
        <title>Genome assemblies of two species of porcelain crab, Petrolisthes cinctipes and Petrolisthes manimaculis (Anomura: Porcellanidae).</title>
        <authorList>
            <person name="Angst P."/>
        </authorList>
    </citation>
    <scope>NUCLEOTIDE SEQUENCE</scope>
    <source>
        <strain evidence="2">PB745_01</strain>
        <tissue evidence="2">Gill</tissue>
    </source>
</reference>
<dbReference type="SUPFAM" id="SSF56849">
    <property type="entry name" value="delta-Endotoxin (insectocide), N-terminal domain"/>
    <property type="match status" value="1"/>
</dbReference>
<dbReference type="GO" id="GO:0090729">
    <property type="term" value="F:toxin activity"/>
    <property type="evidence" value="ECO:0007669"/>
    <property type="project" value="InterPro"/>
</dbReference>
<accession>A0AAE1F2T6</accession>
<organism evidence="2 3">
    <name type="scientific">Petrolisthes cinctipes</name>
    <name type="common">Flat porcelain crab</name>
    <dbReference type="NCBI Taxonomy" id="88211"/>
    <lineage>
        <taxon>Eukaryota</taxon>
        <taxon>Metazoa</taxon>
        <taxon>Ecdysozoa</taxon>
        <taxon>Arthropoda</taxon>
        <taxon>Crustacea</taxon>
        <taxon>Multicrustacea</taxon>
        <taxon>Malacostraca</taxon>
        <taxon>Eumalacostraca</taxon>
        <taxon>Eucarida</taxon>
        <taxon>Decapoda</taxon>
        <taxon>Pleocyemata</taxon>
        <taxon>Anomura</taxon>
        <taxon>Galatheoidea</taxon>
        <taxon>Porcellanidae</taxon>
        <taxon>Petrolisthes</taxon>
    </lineage>
</organism>
<evidence type="ECO:0000313" key="2">
    <source>
        <dbReference type="EMBL" id="KAK3866233.1"/>
    </source>
</evidence>
<evidence type="ECO:0000256" key="1">
    <source>
        <dbReference type="SAM" id="SignalP"/>
    </source>
</evidence>
<dbReference type="Proteomes" id="UP001286313">
    <property type="component" value="Unassembled WGS sequence"/>
</dbReference>
<feature type="signal peptide" evidence="1">
    <location>
        <begin position="1"/>
        <end position="19"/>
    </location>
</feature>
<dbReference type="EMBL" id="JAWQEG010003436">
    <property type="protein sequence ID" value="KAK3866233.1"/>
    <property type="molecule type" value="Genomic_DNA"/>
</dbReference>
<name>A0AAE1F2T6_PETCI</name>